<reference evidence="18" key="1">
    <citation type="submission" date="2020-12" db="EMBL/GenBank/DDBJ databases">
        <title>WGS assembly of Carya illinoinensis cv. Pawnee.</title>
        <authorList>
            <person name="Platts A."/>
            <person name="Shu S."/>
            <person name="Wright S."/>
            <person name="Barry K."/>
            <person name="Edger P."/>
            <person name="Pires J.C."/>
            <person name="Schmutz J."/>
        </authorList>
    </citation>
    <scope>NUCLEOTIDE SEQUENCE</scope>
    <source>
        <tissue evidence="18">Leaf</tissue>
    </source>
</reference>
<keyword evidence="7" id="KW-0479">Metal-binding</keyword>
<reference evidence="19" key="2">
    <citation type="submission" date="2021-01" db="EMBL/GenBank/DDBJ databases">
        <authorList>
            <person name="Lovell J.T."/>
            <person name="Bentley N."/>
            <person name="Bhattarai G."/>
            <person name="Jenkins J.W."/>
            <person name="Sreedasyam A."/>
            <person name="Alarcon Y."/>
            <person name="Bock C."/>
            <person name="Boston L."/>
            <person name="Carlson J."/>
            <person name="Cervantes K."/>
            <person name="Clermont K."/>
            <person name="Krom N."/>
            <person name="Kubenka K."/>
            <person name="Mamidi S."/>
            <person name="Mattison C."/>
            <person name="Monteros M."/>
            <person name="Pisani C."/>
            <person name="Plott C."/>
            <person name="Rajasekar S."/>
            <person name="Rhein H.S."/>
            <person name="Rohla C."/>
            <person name="Song M."/>
            <person name="Hilaire R.S."/>
            <person name="Shu S."/>
            <person name="Wells L."/>
            <person name="Wang X."/>
            <person name="Webber J."/>
            <person name="Heerema R.J."/>
            <person name="Klein P."/>
            <person name="Conner P."/>
            <person name="Grauke L."/>
            <person name="Grimwood J."/>
            <person name="Schmutz J."/>
            <person name="Randall J.J."/>
        </authorList>
    </citation>
    <scope>NUCLEOTIDE SEQUENCE</scope>
    <source>
        <tissue evidence="19">Leaf</tissue>
    </source>
</reference>
<keyword evidence="10" id="KW-0833">Ubl conjugation pathway</keyword>
<keyword evidence="12 15" id="KW-1133">Transmembrane helix</keyword>
<dbReference type="GO" id="GO:0008270">
    <property type="term" value="F:zinc ion binding"/>
    <property type="evidence" value="ECO:0007669"/>
    <property type="project" value="UniProtKB-KW"/>
</dbReference>
<dbReference type="GO" id="GO:0061630">
    <property type="term" value="F:ubiquitin protein ligase activity"/>
    <property type="evidence" value="ECO:0007669"/>
    <property type="project" value="UniProtKB-EC"/>
</dbReference>
<dbReference type="InterPro" id="IPR046948">
    <property type="entry name" value="ATL20-22-like"/>
</dbReference>
<gene>
    <name evidence="18" type="ORF">CIPAW_11G083600</name>
    <name evidence="19" type="ORF">I3842_11G069700</name>
</gene>
<dbReference type="Proteomes" id="UP000811246">
    <property type="component" value="Chromosome 11"/>
</dbReference>
<evidence type="ECO:0000256" key="15">
    <source>
        <dbReference type="SAM" id="Phobius"/>
    </source>
</evidence>
<dbReference type="OrthoDB" id="1641101at2759"/>
<comment type="pathway">
    <text evidence="3">Protein modification; protein ubiquitination.</text>
</comment>
<evidence type="ECO:0000256" key="7">
    <source>
        <dbReference type="ARBA" id="ARBA00022723"/>
    </source>
</evidence>
<protein>
    <recommendedName>
        <fullName evidence="4">RING-type E3 ubiquitin transferase</fullName>
        <ecNumber evidence="4">2.3.2.27</ecNumber>
    </recommendedName>
</protein>
<evidence type="ECO:0000256" key="13">
    <source>
        <dbReference type="ARBA" id="ARBA00023136"/>
    </source>
</evidence>
<accession>A0A8T1NV61</accession>
<dbReference type="GO" id="GO:0030247">
    <property type="term" value="F:polysaccharide binding"/>
    <property type="evidence" value="ECO:0007669"/>
    <property type="project" value="InterPro"/>
</dbReference>
<proteinExistence type="inferred from homology"/>
<evidence type="ECO:0000256" key="6">
    <source>
        <dbReference type="ARBA" id="ARBA00022692"/>
    </source>
</evidence>
<comment type="catalytic activity">
    <reaction evidence="1">
        <text>S-ubiquitinyl-[E2 ubiquitin-conjugating enzyme]-L-cysteine + [acceptor protein]-L-lysine = [E2 ubiquitin-conjugating enzyme]-L-cysteine + N(6)-ubiquitinyl-[acceptor protein]-L-lysine.</text>
        <dbReference type="EC" id="2.3.2.27"/>
    </reaction>
</comment>
<name>A0A8T1NV61_CARIL</name>
<evidence type="ECO:0000256" key="3">
    <source>
        <dbReference type="ARBA" id="ARBA00004906"/>
    </source>
</evidence>
<dbReference type="EMBL" id="CM031819">
    <property type="protein sequence ID" value="KAG6636046.1"/>
    <property type="molecule type" value="Genomic_DNA"/>
</dbReference>
<keyword evidence="8 16" id="KW-0732">Signal</keyword>
<feature type="transmembrane region" description="Helical" evidence="15">
    <location>
        <begin position="215"/>
        <end position="236"/>
    </location>
</feature>
<dbReference type="EMBL" id="CM031835">
    <property type="protein sequence ID" value="KAG6687407.1"/>
    <property type="molecule type" value="Genomic_DNA"/>
</dbReference>
<evidence type="ECO:0000256" key="8">
    <source>
        <dbReference type="ARBA" id="ARBA00022729"/>
    </source>
</evidence>
<evidence type="ECO:0000256" key="4">
    <source>
        <dbReference type="ARBA" id="ARBA00012483"/>
    </source>
</evidence>
<dbReference type="Proteomes" id="UP000811609">
    <property type="component" value="Chromosome 11"/>
</dbReference>
<keyword evidence="20" id="KW-1185">Reference proteome</keyword>
<evidence type="ECO:0000256" key="1">
    <source>
        <dbReference type="ARBA" id="ARBA00000900"/>
    </source>
</evidence>
<comment type="caution">
    <text evidence="18">The sequence shown here is derived from an EMBL/GenBank/DDBJ whole genome shotgun (WGS) entry which is preliminary data.</text>
</comment>
<dbReference type="InterPro" id="IPR025287">
    <property type="entry name" value="WAK_GUB"/>
</dbReference>
<dbReference type="EC" id="2.3.2.27" evidence="4"/>
<evidence type="ECO:0000256" key="5">
    <source>
        <dbReference type="ARBA" id="ARBA00022679"/>
    </source>
</evidence>
<keyword evidence="9" id="KW-0863">Zinc-finger</keyword>
<dbReference type="PANTHER" id="PTHR46279">
    <property type="entry name" value="RING/U-BOX SUPERFAMILY PROTEIN"/>
    <property type="match status" value="1"/>
</dbReference>
<feature type="signal peptide" evidence="16">
    <location>
        <begin position="1"/>
        <end position="20"/>
    </location>
</feature>
<evidence type="ECO:0000256" key="9">
    <source>
        <dbReference type="ARBA" id="ARBA00022771"/>
    </source>
</evidence>
<organism evidence="18 20">
    <name type="scientific">Carya illinoinensis</name>
    <name type="common">Pecan</name>
    <dbReference type="NCBI Taxonomy" id="32201"/>
    <lineage>
        <taxon>Eukaryota</taxon>
        <taxon>Viridiplantae</taxon>
        <taxon>Streptophyta</taxon>
        <taxon>Embryophyta</taxon>
        <taxon>Tracheophyta</taxon>
        <taxon>Spermatophyta</taxon>
        <taxon>Magnoliopsida</taxon>
        <taxon>eudicotyledons</taxon>
        <taxon>Gunneridae</taxon>
        <taxon>Pentapetalae</taxon>
        <taxon>rosids</taxon>
        <taxon>fabids</taxon>
        <taxon>Fagales</taxon>
        <taxon>Juglandaceae</taxon>
        <taxon>Carya</taxon>
    </lineage>
</organism>
<evidence type="ECO:0000256" key="11">
    <source>
        <dbReference type="ARBA" id="ARBA00022833"/>
    </source>
</evidence>
<keyword evidence="13 15" id="KW-0472">Membrane</keyword>
<evidence type="ECO:0000256" key="10">
    <source>
        <dbReference type="ARBA" id="ARBA00022786"/>
    </source>
</evidence>
<evidence type="ECO:0000313" key="20">
    <source>
        <dbReference type="Proteomes" id="UP000811609"/>
    </source>
</evidence>
<dbReference type="PANTHER" id="PTHR46279:SF12">
    <property type="entry name" value="RING-TYPE E3 UBIQUITIN TRANSFERASE"/>
    <property type="match status" value="1"/>
</dbReference>
<evidence type="ECO:0000256" key="16">
    <source>
        <dbReference type="SAM" id="SignalP"/>
    </source>
</evidence>
<keyword evidence="6 15" id="KW-0812">Transmembrane</keyword>
<evidence type="ECO:0000313" key="19">
    <source>
        <dbReference type="EMBL" id="KAG6687407.1"/>
    </source>
</evidence>
<dbReference type="GO" id="GO:0016020">
    <property type="term" value="C:membrane"/>
    <property type="evidence" value="ECO:0007669"/>
    <property type="project" value="UniProtKB-SubCell"/>
</dbReference>
<evidence type="ECO:0000313" key="18">
    <source>
        <dbReference type="EMBL" id="KAG6636046.1"/>
    </source>
</evidence>
<dbReference type="AlphaFoldDB" id="A0A8T1NV61"/>
<keyword evidence="11" id="KW-0862">Zinc</keyword>
<feature type="domain" description="Wall-associated receptor kinase galacturonan-binding" evidence="17">
    <location>
        <begin position="25"/>
        <end position="88"/>
    </location>
</feature>
<evidence type="ECO:0000256" key="2">
    <source>
        <dbReference type="ARBA" id="ARBA00004167"/>
    </source>
</evidence>
<evidence type="ECO:0000256" key="12">
    <source>
        <dbReference type="ARBA" id="ARBA00022989"/>
    </source>
</evidence>
<evidence type="ECO:0000259" key="17">
    <source>
        <dbReference type="Pfam" id="PF13947"/>
    </source>
</evidence>
<comment type="similarity">
    <text evidence="14">Belongs to the RING-type zinc finger family. ATL subfamily.</text>
</comment>
<evidence type="ECO:0000256" key="14">
    <source>
        <dbReference type="ARBA" id="ARBA00024209"/>
    </source>
</evidence>
<sequence>MDAFIFLVLFSSTLLLSAKASETNCPMVRCAPGAPKIQFPFHAKGLQQHSFHPSFELACKDNATLIHLPSYGDLVVKSISYDAKRLDLLDPKNCVHEVFLNLDLSLTSFRYYYVVKNYTYLNCSSRLSPSFTEVPCLSGPGHHVYTVEPSLSLPDSCRPVKTVAIPFLYSPYLSDNSFGLGLSWDLPGFQDCEAEGGHCDSKYKTGLSSVAKDKVFLITMIGICILGIAMLSVSFLKMYHSKKIHCQPETEETYPTEIEKSYGDYEGLKPDSDHTDKVKNIKQYETV</sequence>
<keyword evidence="5" id="KW-0808">Transferase</keyword>
<comment type="subcellular location">
    <subcellularLocation>
        <location evidence="2">Membrane</location>
        <topology evidence="2">Single-pass membrane protein</topology>
    </subcellularLocation>
</comment>
<dbReference type="Pfam" id="PF13947">
    <property type="entry name" value="GUB_WAK_bind"/>
    <property type="match status" value="1"/>
</dbReference>
<feature type="chain" id="PRO_5035821585" description="RING-type E3 ubiquitin transferase" evidence="16">
    <location>
        <begin position="21"/>
        <end position="287"/>
    </location>
</feature>